<dbReference type="Proteomes" id="UP000177152">
    <property type="component" value="Unassembled WGS sequence"/>
</dbReference>
<reference evidence="1 2" key="1">
    <citation type="journal article" date="2016" name="Nat. Commun.">
        <title>Thousands of microbial genomes shed light on interconnected biogeochemical processes in an aquifer system.</title>
        <authorList>
            <person name="Anantharaman K."/>
            <person name="Brown C.T."/>
            <person name="Hug L.A."/>
            <person name="Sharon I."/>
            <person name="Castelle C.J."/>
            <person name="Probst A.J."/>
            <person name="Thomas B.C."/>
            <person name="Singh A."/>
            <person name="Wilkins M.J."/>
            <person name="Karaoz U."/>
            <person name="Brodie E.L."/>
            <person name="Williams K.H."/>
            <person name="Hubbard S.S."/>
            <person name="Banfield J.F."/>
        </authorList>
    </citation>
    <scope>NUCLEOTIDE SEQUENCE [LARGE SCALE GENOMIC DNA]</scope>
</reference>
<dbReference type="EMBL" id="MHQC01000001">
    <property type="protein sequence ID" value="OGZ95981.1"/>
    <property type="molecule type" value="Genomic_DNA"/>
</dbReference>
<evidence type="ECO:0000313" key="2">
    <source>
        <dbReference type="Proteomes" id="UP000177152"/>
    </source>
</evidence>
<proteinExistence type="predicted"/>
<name>A0A1G2KBT8_9BACT</name>
<sequence length="134" mass="15346">MMFTRYGAPIASLLSRVWNYFSPPPPVLLFYCDHCGGEFPEHLFKEEGKKTLFTEYHGVDVVFTNEMGAVIGRGASCVVNVRLCRLCRRLAPWLSEVVIGTGGHHFYWEDGDGCRYEFAEFLKGIKFIKKKDQN</sequence>
<evidence type="ECO:0000313" key="1">
    <source>
        <dbReference type="EMBL" id="OGZ95981.1"/>
    </source>
</evidence>
<dbReference type="AlphaFoldDB" id="A0A1G2KBT8"/>
<organism evidence="1 2">
    <name type="scientific">Candidatus Sungbacteria bacterium RIFCSPHIGHO2_01_FULL_47_32</name>
    <dbReference type="NCBI Taxonomy" id="1802264"/>
    <lineage>
        <taxon>Bacteria</taxon>
        <taxon>Candidatus Sungiibacteriota</taxon>
    </lineage>
</organism>
<accession>A0A1G2KBT8</accession>
<comment type="caution">
    <text evidence="1">The sequence shown here is derived from an EMBL/GenBank/DDBJ whole genome shotgun (WGS) entry which is preliminary data.</text>
</comment>
<protein>
    <submittedName>
        <fullName evidence="1">Uncharacterized protein</fullName>
    </submittedName>
</protein>
<gene>
    <name evidence="1" type="ORF">A2633_01495</name>
</gene>